<organism evidence="1 2">
    <name type="scientific">Datura stramonium</name>
    <name type="common">Jimsonweed</name>
    <name type="synonym">Common thornapple</name>
    <dbReference type="NCBI Taxonomy" id="4076"/>
    <lineage>
        <taxon>Eukaryota</taxon>
        <taxon>Viridiplantae</taxon>
        <taxon>Streptophyta</taxon>
        <taxon>Embryophyta</taxon>
        <taxon>Tracheophyta</taxon>
        <taxon>Spermatophyta</taxon>
        <taxon>Magnoliopsida</taxon>
        <taxon>eudicotyledons</taxon>
        <taxon>Gunneridae</taxon>
        <taxon>Pentapetalae</taxon>
        <taxon>asterids</taxon>
        <taxon>lamiids</taxon>
        <taxon>Solanales</taxon>
        <taxon>Solanaceae</taxon>
        <taxon>Solanoideae</taxon>
        <taxon>Datureae</taxon>
        <taxon>Datura</taxon>
    </lineage>
</organism>
<dbReference type="EMBL" id="JACEIK010003318">
    <property type="protein sequence ID" value="MCD9641280.1"/>
    <property type="molecule type" value="Genomic_DNA"/>
</dbReference>
<evidence type="ECO:0000313" key="1">
    <source>
        <dbReference type="EMBL" id="MCD9641280.1"/>
    </source>
</evidence>
<gene>
    <name evidence="1" type="ORF">HAX54_027372</name>
</gene>
<name>A0ABS8V5H6_DATST</name>
<protein>
    <submittedName>
        <fullName evidence="1">Uncharacterized protein</fullName>
    </submittedName>
</protein>
<reference evidence="1 2" key="1">
    <citation type="journal article" date="2021" name="BMC Genomics">
        <title>Datura genome reveals duplications of psychoactive alkaloid biosynthetic genes and high mutation rate following tissue culture.</title>
        <authorList>
            <person name="Rajewski A."/>
            <person name="Carter-House D."/>
            <person name="Stajich J."/>
            <person name="Litt A."/>
        </authorList>
    </citation>
    <scope>NUCLEOTIDE SEQUENCE [LARGE SCALE GENOMIC DNA]</scope>
    <source>
        <strain evidence="1">AR-01</strain>
    </source>
</reference>
<dbReference type="Proteomes" id="UP000823775">
    <property type="component" value="Unassembled WGS sequence"/>
</dbReference>
<evidence type="ECO:0000313" key="2">
    <source>
        <dbReference type="Proteomes" id="UP000823775"/>
    </source>
</evidence>
<proteinExistence type="predicted"/>
<accession>A0ABS8V5H6</accession>
<sequence length="108" mass="12527">MPSETLAEMQVQARGYRPCASPEFYASYRTRKNILKHKSRVNTMSCLPSVLVRGQKVNITPKAINSIYWAKPIRPNSKFKRKVEDKENQFKWVAEIIANDQPQWATSK</sequence>
<keyword evidence="2" id="KW-1185">Reference proteome</keyword>
<comment type="caution">
    <text evidence="1">The sequence shown here is derived from an EMBL/GenBank/DDBJ whole genome shotgun (WGS) entry which is preliminary data.</text>
</comment>